<proteinExistence type="predicted"/>
<keyword evidence="2" id="KW-1185">Reference proteome</keyword>
<evidence type="ECO:0000313" key="2">
    <source>
        <dbReference type="Proteomes" id="UP000248405"/>
    </source>
</evidence>
<gene>
    <name evidence="1" type="ORF">BO88DRAFT_205728</name>
</gene>
<sequence length="94" mass="11192">MGQIILMHFQAYSHTKRNRCKSWLTWCVTWVETSLTRRPPRKKDHNEEHFPICSWAGWICPIQYVSIDTYAFESPWPRGIYTPIKITLIESNGH</sequence>
<dbReference type="Proteomes" id="UP000248405">
    <property type="component" value="Unassembled WGS sequence"/>
</dbReference>
<reference evidence="1" key="1">
    <citation type="submission" date="2016-12" db="EMBL/GenBank/DDBJ databases">
        <title>The genomes of Aspergillus section Nigri reveals drivers in fungal speciation.</title>
        <authorList>
            <consortium name="DOE Joint Genome Institute"/>
            <person name="Vesth T.C."/>
            <person name="Nybo J."/>
            <person name="Theobald S."/>
            <person name="Brandl J."/>
            <person name="Frisvad J.C."/>
            <person name="Nielsen K.F."/>
            <person name="Lyhne E.K."/>
            <person name="Kogle M.E."/>
            <person name="Kuo A."/>
            <person name="Riley R."/>
            <person name="Clum A."/>
            <person name="Nolan M."/>
            <person name="Lipzen A."/>
            <person name="Salamov A."/>
            <person name="Henrissat B."/>
            <person name="Wiebenga A."/>
            <person name="De Vries R.P."/>
            <person name="Grigoriev I.V."/>
            <person name="Mortensen U.H."/>
            <person name="Andersen M.R."/>
            <person name="Baker S.E."/>
        </authorList>
    </citation>
    <scope>NUCLEOTIDE SEQUENCE [LARGE SCALE GENOMIC DNA]</scope>
    <source>
        <strain evidence="1">CBS 113365</strain>
    </source>
</reference>
<dbReference type="GeneID" id="37206483"/>
<protein>
    <submittedName>
        <fullName evidence="1">Uncharacterized protein</fullName>
    </submittedName>
</protein>
<dbReference type="RefSeq" id="XP_025565865.1">
    <property type="nucleotide sequence ID" value="XM_025701891.1"/>
</dbReference>
<accession>A0A319BIF1</accession>
<name>A0A319BIF1_ASPVC</name>
<evidence type="ECO:0000313" key="1">
    <source>
        <dbReference type="EMBL" id="PYH72071.1"/>
    </source>
</evidence>
<organism evidence="1 2">
    <name type="scientific">Aspergillus vadensis (strain CBS 113365 / IMI 142717 / IBT 24658)</name>
    <dbReference type="NCBI Taxonomy" id="1448311"/>
    <lineage>
        <taxon>Eukaryota</taxon>
        <taxon>Fungi</taxon>
        <taxon>Dikarya</taxon>
        <taxon>Ascomycota</taxon>
        <taxon>Pezizomycotina</taxon>
        <taxon>Eurotiomycetes</taxon>
        <taxon>Eurotiomycetidae</taxon>
        <taxon>Eurotiales</taxon>
        <taxon>Aspergillaceae</taxon>
        <taxon>Aspergillus</taxon>
        <taxon>Aspergillus subgen. Circumdati</taxon>
    </lineage>
</organism>
<dbReference type="AlphaFoldDB" id="A0A319BIF1"/>
<dbReference type="EMBL" id="KZ821617">
    <property type="protein sequence ID" value="PYH72071.1"/>
    <property type="molecule type" value="Genomic_DNA"/>
</dbReference>